<comment type="subunit">
    <text evidence="4">Hexamer formed by 3 homodimers.</text>
</comment>
<evidence type="ECO:0000256" key="10">
    <source>
        <dbReference type="ARBA" id="ARBA00033102"/>
    </source>
</evidence>
<dbReference type="SUPFAM" id="SSF54675">
    <property type="entry name" value="Nicotinate/Quinolinate PRTase N-terminal domain-like"/>
    <property type="match status" value="1"/>
</dbReference>
<dbReference type="InterPro" id="IPR027277">
    <property type="entry name" value="NadC/ModD"/>
</dbReference>
<dbReference type="InterPro" id="IPR002638">
    <property type="entry name" value="Quinolinate_PRibosylTrfase_C"/>
</dbReference>
<comment type="catalytic activity">
    <reaction evidence="11">
        <text>nicotinate beta-D-ribonucleotide + CO2 + diphosphate = quinolinate + 5-phospho-alpha-D-ribose 1-diphosphate + 2 H(+)</text>
        <dbReference type="Rhea" id="RHEA:12733"/>
        <dbReference type="ChEBI" id="CHEBI:15378"/>
        <dbReference type="ChEBI" id="CHEBI:16526"/>
        <dbReference type="ChEBI" id="CHEBI:29959"/>
        <dbReference type="ChEBI" id="CHEBI:33019"/>
        <dbReference type="ChEBI" id="CHEBI:57502"/>
        <dbReference type="ChEBI" id="CHEBI:58017"/>
        <dbReference type="EC" id="2.4.2.19"/>
    </reaction>
</comment>
<evidence type="ECO:0000256" key="1">
    <source>
        <dbReference type="ARBA" id="ARBA00003237"/>
    </source>
</evidence>
<dbReference type="Pfam" id="PF01729">
    <property type="entry name" value="QRPTase_C"/>
    <property type="match status" value="1"/>
</dbReference>
<organism evidence="17 18">
    <name type="scientific">Corynebacterium phoceense</name>
    <dbReference type="NCBI Taxonomy" id="1686286"/>
    <lineage>
        <taxon>Bacteria</taxon>
        <taxon>Bacillati</taxon>
        <taxon>Actinomycetota</taxon>
        <taxon>Actinomycetes</taxon>
        <taxon>Mycobacteriales</taxon>
        <taxon>Corynebacteriaceae</taxon>
        <taxon>Corynebacterium</taxon>
    </lineage>
</organism>
<dbReference type="PANTHER" id="PTHR32179:SF3">
    <property type="entry name" value="NICOTINATE-NUCLEOTIDE PYROPHOSPHORYLASE [CARBOXYLATING]"/>
    <property type="match status" value="1"/>
</dbReference>
<dbReference type="RefSeq" id="WP_066487716.1">
    <property type="nucleotide sequence ID" value="NZ_JANIKK010000008.1"/>
</dbReference>
<evidence type="ECO:0000313" key="18">
    <source>
        <dbReference type="Proteomes" id="UP000318080"/>
    </source>
</evidence>
<comment type="pathway">
    <text evidence="2">Cofactor biosynthesis; NAD(+) biosynthesis; nicotinate D-ribonucleotide from quinolinate: step 1/1.</text>
</comment>
<feature type="domain" description="Quinolinate phosphoribosyl transferase N-terminal" evidence="16">
    <location>
        <begin position="23"/>
        <end position="106"/>
    </location>
</feature>
<evidence type="ECO:0000256" key="4">
    <source>
        <dbReference type="ARBA" id="ARBA00011218"/>
    </source>
</evidence>
<comment type="similarity">
    <text evidence="3 13">Belongs to the NadC/ModD family.</text>
</comment>
<dbReference type="EMBL" id="VHIR01000010">
    <property type="protein sequence ID" value="TQE43305.1"/>
    <property type="molecule type" value="Genomic_DNA"/>
</dbReference>
<comment type="caution">
    <text evidence="17">The sequence shown here is derived from an EMBL/GenBank/DDBJ whole genome shotgun (WGS) entry which is preliminary data.</text>
</comment>
<dbReference type="NCBIfam" id="TIGR00078">
    <property type="entry name" value="nadC"/>
    <property type="match status" value="1"/>
</dbReference>
<feature type="binding site" evidence="14">
    <location>
        <position position="161"/>
    </location>
    <ligand>
        <name>substrate</name>
    </ligand>
</feature>
<keyword evidence="18" id="KW-1185">Reference proteome</keyword>
<keyword evidence="9 13" id="KW-0808">Transferase</keyword>
<dbReference type="InterPro" id="IPR037128">
    <property type="entry name" value="Quinolinate_PRibosylTase_N_sf"/>
</dbReference>
<protein>
    <recommendedName>
        <fullName evidence="6">Nicotinate-nucleotide pyrophosphorylase [carboxylating]</fullName>
        <ecNumber evidence="5">2.4.2.19</ecNumber>
    </recommendedName>
    <alternativeName>
        <fullName evidence="12">Probable nicotinate-nucleotide pyrophosphorylase [carboxylating]</fullName>
    </alternativeName>
    <alternativeName>
        <fullName evidence="10">Quinolinate phosphoribosyltransferase [decarboxylating]</fullName>
    </alternativeName>
</protein>
<evidence type="ECO:0000313" key="17">
    <source>
        <dbReference type="EMBL" id="TQE43305.1"/>
    </source>
</evidence>
<feature type="binding site" evidence="14">
    <location>
        <position position="96"/>
    </location>
    <ligand>
        <name>substrate</name>
    </ligand>
</feature>
<feature type="binding site" evidence="14">
    <location>
        <position position="198"/>
    </location>
    <ligand>
        <name>substrate</name>
    </ligand>
</feature>
<dbReference type="SUPFAM" id="SSF51690">
    <property type="entry name" value="Nicotinate/Quinolinate PRTase C-terminal domain-like"/>
    <property type="match status" value="1"/>
</dbReference>
<dbReference type="UniPathway" id="UPA00253">
    <property type="reaction ID" value="UER00331"/>
</dbReference>
<dbReference type="PANTHER" id="PTHR32179">
    <property type="entry name" value="NICOTINATE-NUCLEOTIDE PYROPHOSPHORYLASE [CARBOXYLATING]"/>
    <property type="match status" value="1"/>
</dbReference>
<keyword evidence="7" id="KW-0662">Pyridine nucleotide biosynthesis</keyword>
<comment type="function">
    <text evidence="1">Involved in the catabolism of quinolinic acid (QA).</text>
</comment>
<dbReference type="FunFam" id="3.90.1170.20:FF:000001">
    <property type="entry name" value="Nicotinate-nucleotide diphosphorylase (Carboxylating)"/>
    <property type="match status" value="1"/>
</dbReference>
<feature type="binding site" evidence="14">
    <location>
        <begin position="242"/>
        <end position="244"/>
    </location>
    <ligand>
        <name>substrate</name>
    </ligand>
</feature>
<dbReference type="GO" id="GO:0005737">
    <property type="term" value="C:cytoplasm"/>
    <property type="evidence" value="ECO:0007669"/>
    <property type="project" value="TreeGrafter"/>
</dbReference>
<dbReference type="Gene3D" id="3.90.1170.20">
    <property type="entry name" value="Quinolinate phosphoribosyl transferase, N-terminal domain"/>
    <property type="match status" value="1"/>
</dbReference>
<feature type="binding site" evidence="14">
    <location>
        <position position="151"/>
    </location>
    <ligand>
        <name>substrate</name>
    </ligand>
</feature>
<evidence type="ECO:0000256" key="3">
    <source>
        <dbReference type="ARBA" id="ARBA00009400"/>
    </source>
</evidence>
<evidence type="ECO:0000259" key="16">
    <source>
        <dbReference type="Pfam" id="PF02749"/>
    </source>
</evidence>
<dbReference type="InterPro" id="IPR022412">
    <property type="entry name" value="Quinolinate_PRibosylTrfase_N"/>
</dbReference>
<feature type="binding site" evidence="14">
    <location>
        <position position="219"/>
    </location>
    <ligand>
        <name>substrate</name>
    </ligand>
</feature>
<name>A0A540R6E0_9CORY</name>
<evidence type="ECO:0000256" key="9">
    <source>
        <dbReference type="ARBA" id="ARBA00022679"/>
    </source>
</evidence>
<dbReference type="CDD" id="cd01572">
    <property type="entry name" value="QPRTase"/>
    <property type="match status" value="1"/>
</dbReference>
<sequence>MLTSETIRTAVAAALREDAPWGDITAEAAIPAEATLRVAVVAREPGVFAGGAVIDEAFRQVSVAVTELAPEGTRFVAGERLAVVEGPARAILTAERTALNFAQRMSAIATLTARFVELAGPARIADTRKTTPGLRAFEKHAVRVGGGTNHRFGLSDAVMVKDNHLAALGVAQAPASELTVALRGLRERVGHTTSIIVEVDRLDQVEAVVNAGVDTILLDNFALADVRAAVELIAGRVTVEASGNVNLETVAEIAATGVDVISVGAITHSAGVLDLGLDEL</sequence>
<feature type="domain" description="Quinolinate phosphoribosyl transferase C-terminal" evidence="15">
    <location>
        <begin position="108"/>
        <end position="278"/>
    </location>
</feature>
<dbReference type="Gene3D" id="3.20.20.70">
    <property type="entry name" value="Aldolase class I"/>
    <property type="match status" value="1"/>
</dbReference>
<feature type="binding site" evidence="14">
    <location>
        <begin position="263"/>
        <end position="265"/>
    </location>
    <ligand>
        <name>substrate</name>
    </ligand>
</feature>
<proteinExistence type="inferred from homology"/>
<dbReference type="InterPro" id="IPR013785">
    <property type="entry name" value="Aldolase_TIM"/>
</dbReference>
<dbReference type="EC" id="2.4.2.19" evidence="5"/>
<reference evidence="17 18" key="1">
    <citation type="submission" date="2019-06" db="EMBL/GenBank/DDBJ databases">
        <title>Draft genome of C. phoceense Strain 272.</title>
        <authorList>
            <person name="Pacheco L.G.C."/>
            <person name="Barberis C.M."/>
            <person name="Almuzara M.N."/>
            <person name="Traglia G.M."/>
            <person name="Santos C.S."/>
            <person name="Rocha D.J.P.G."/>
            <person name="Aguiar E.R.G.R."/>
            <person name="Vay C.A."/>
        </authorList>
    </citation>
    <scope>NUCLEOTIDE SEQUENCE [LARGE SCALE GENOMIC DNA]</scope>
    <source>
        <strain evidence="17 18">272</strain>
    </source>
</reference>
<dbReference type="AlphaFoldDB" id="A0A540R6E0"/>
<evidence type="ECO:0000256" key="5">
    <source>
        <dbReference type="ARBA" id="ARBA00011944"/>
    </source>
</evidence>
<dbReference type="Proteomes" id="UP000318080">
    <property type="component" value="Unassembled WGS sequence"/>
</dbReference>
<evidence type="ECO:0000256" key="13">
    <source>
        <dbReference type="PIRNR" id="PIRNR006250"/>
    </source>
</evidence>
<dbReference type="GO" id="GO:0009435">
    <property type="term" value="P:NAD+ biosynthetic process"/>
    <property type="evidence" value="ECO:0007669"/>
    <property type="project" value="UniProtKB-UniPathway"/>
</dbReference>
<gene>
    <name evidence="17" type="primary">nadC</name>
    <name evidence="17" type="ORF">EJK80_08125</name>
</gene>
<evidence type="ECO:0000256" key="6">
    <source>
        <dbReference type="ARBA" id="ARBA00020990"/>
    </source>
</evidence>
<evidence type="ECO:0000259" key="15">
    <source>
        <dbReference type="Pfam" id="PF01729"/>
    </source>
</evidence>
<evidence type="ECO:0000256" key="11">
    <source>
        <dbReference type="ARBA" id="ARBA00047445"/>
    </source>
</evidence>
<dbReference type="Pfam" id="PF02749">
    <property type="entry name" value="QRPTase_N"/>
    <property type="match status" value="1"/>
</dbReference>
<dbReference type="FunFam" id="3.20.20.70:FF:000030">
    <property type="entry name" value="Nicotinate-nucleotide pyrophosphorylase, carboxylating"/>
    <property type="match status" value="1"/>
</dbReference>
<dbReference type="InterPro" id="IPR004393">
    <property type="entry name" value="NadC"/>
</dbReference>
<keyword evidence="8 13" id="KW-0328">Glycosyltransferase</keyword>
<evidence type="ECO:0000256" key="7">
    <source>
        <dbReference type="ARBA" id="ARBA00022642"/>
    </source>
</evidence>
<feature type="binding site" evidence="14">
    <location>
        <begin position="127"/>
        <end position="129"/>
    </location>
    <ligand>
        <name>substrate</name>
    </ligand>
</feature>
<evidence type="ECO:0000256" key="14">
    <source>
        <dbReference type="PIRSR" id="PIRSR006250-1"/>
    </source>
</evidence>
<evidence type="ECO:0000256" key="8">
    <source>
        <dbReference type="ARBA" id="ARBA00022676"/>
    </source>
</evidence>
<dbReference type="PIRSF" id="PIRSF006250">
    <property type="entry name" value="NadC_ModD"/>
    <property type="match status" value="1"/>
</dbReference>
<dbReference type="GO" id="GO:0004514">
    <property type="term" value="F:nicotinate-nucleotide diphosphorylase (carboxylating) activity"/>
    <property type="evidence" value="ECO:0007669"/>
    <property type="project" value="UniProtKB-EC"/>
</dbReference>
<evidence type="ECO:0000256" key="2">
    <source>
        <dbReference type="ARBA" id="ARBA00004893"/>
    </source>
</evidence>
<dbReference type="GO" id="GO:0034213">
    <property type="term" value="P:quinolinate catabolic process"/>
    <property type="evidence" value="ECO:0007669"/>
    <property type="project" value="TreeGrafter"/>
</dbReference>
<evidence type="ECO:0000256" key="12">
    <source>
        <dbReference type="ARBA" id="ARBA00069173"/>
    </source>
</evidence>
<accession>A0A540R6E0</accession>
<dbReference type="InterPro" id="IPR036068">
    <property type="entry name" value="Nicotinate_pribotase-like_C"/>
</dbReference>